<evidence type="ECO:0000313" key="1">
    <source>
        <dbReference type="EMBL" id="MFD0982159.1"/>
    </source>
</evidence>
<protein>
    <submittedName>
        <fullName evidence="1">Glycosyltransferase family 2 protein</fullName>
        <ecNumber evidence="1">2.4.-.-</ecNumber>
    </submittedName>
</protein>
<dbReference type="RefSeq" id="WP_386077708.1">
    <property type="nucleotide sequence ID" value="NZ_JBHTJT010000051.1"/>
</dbReference>
<keyword evidence="2" id="KW-1185">Reference proteome</keyword>
<dbReference type="EMBL" id="JBHTJT010000051">
    <property type="protein sequence ID" value="MFD0982159.1"/>
    <property type="molecule type" value="Genomic_DNA"/>
</dbReference>
<sequence>MTEAPAAPPLSPWMWMATRIRWKRRRLLWRAFRSRHVLRPVVDRTSEIAAGDVLVFATLRNEIARLPYFLDHHRRLGVAHFLIVDNGSTDAGPGFLADQPDVSLWQTSASYREARFGMDWLGWLLMRHGAGHWCLTVDADELLIYPQWQTRPLPALCARLEQTGAPALGALMLDLYPREPLGTGLAPADPLELLRGFDPGPYRARRRARDGALIVQGGARERVFFADTPERGPTLNKLPLVKWRRGHAYANASHSMLPPALNRAWDGPGDTRLSGVLLHTKFLPGIVERSVEERTRGQHFGQPAAFDAYYGAIAARPTLWSEETLTLDGWEQLCALGLMADGGWR</sequence>
<proteinExistence type="predicted"/>
<keyword evidence="1" id="KW-0328">Glycosyltransferase</keyword>
<evidence type="ECO:0000313" key="2">
    <source>
        <dbReference type="Proteomes" id="UP001597108"/>
    </source>
</evidence>
<comment type="caution">
    <text evidence="1">The sequence shown here is derived from an EMBL/GenBank/DDBJ whole genome shotgun (WGS) entry which is preliminary data.</text>
</comment>
<accession>A0ABW3IVY5</accession>
<organism evidence="1 2">
    <name type="scientific">Tropicimonas aquimaris</name>
    <dbReference type="NCBI Taxonomy" id="914152"/>
    <lineage>
        <taxon>Bacteria</taxon>
        <taxon>Pseudomonadati</taxon>
        <taxon>Pseudomonadota</taxon>
        <taxon>Alphaproteobacteria</taxon>
        <taxon>Rhodobacterales</taxon>
        <taxon>Roseobacteraceae</taxon>
        <taxon>Tropicimonas</taxon>
    </lineage>
</organism>
<gene>
    <name evidence="1" type="ORF">ACFQ2S_21205</name>
</gene>
<name>A0ABW3IVY5_9RHOB</name>
<keyword evidence="1" id="KW-0808">Transferase</keyword>
<dbReference type="InterPro" id="IPR029044">
    <property type="entry name" value="Nucleotide-diphossugar_trans"/>
</dbReference>
<dbReference type="EC" id="2.4.-.-" evidence="1"/>
<dbReference type="Proteomes" id="UP001597108">
    <property type="component" value="Unassembled WGS sequence"/>
</dbReference>
<dbReference type="Pfam" id="PF13704">
    <property type="entry name" value="Glyco_tranf_2_4"/>
    <property type="match status" value="1"/>
</dbReference>
<dbReference type="GO" id="GO:0016757">
    <property type="term" value="F:glycosyltransferase activity"/>
    <property type="evidence" value="ECO:0007669"/>
    <property type="project" value="UniProtKB-KW"/>
</dbReference>
<reference evidence="2" key="1">
    <citation type="journal article" date="2019" name="Int. J. Syst. Evol. Microbiol.">
        <title>The Global Catalogue of Microorganisms (GCM) 10K type strain sequencing project: providing services to taxonomists for standard genome sequencing and annotation.</title>
        <authorList>
            <consortium name="The Broad Institute Genomics Platform"/>
            <consortium name="The Broad Institute Genome Sequencing Center for Infectious Disease"/>
            <person name="Wu L."/>
            <person name="Ma J."/>
        </authorList>
    </citation>
    <scope>NUCLEOTIDE SEQUENCE [LARGE SCALE GENOMIC DNA]</scope>
    <source>
        <strain evidence="2">CCUG 60524</strain>
    </source>
</reference>
<dbReference type="SUPFAM" id="SSF53448">
    <property type="entry name" value="Nucleotide-diphospho-sugar transferases"/>
    <property type="match status" value="1"/>
</dbReference>